<keyword evidence="7" id="KW-0653">Protein transport</keyword>
<accession>A0ABT5KCE6</accession>
<dbReference type="Pfam" id="PF05134">
    <property type="entry name" value="T2SSL"/>
    <property type="match status" value="1"/>
</dbReference>
<name>A0ABT5KCE6_9BURK</name>
<dbReference type="NCBIfam" id="TIGR01709">
    <property type="entry name" value="typeII_sec_gspL"/>
    <property type="match status" value="1"/>
</dbReference>
<evidence type="ECO:0000259" key="10">
    <source>
        <dbReference type="Pfam" id="PF05134"/>
    </source>
</evidence>
<dbReference type="InterPro" id="IPR025691">
    <property type="entry name" value="GspL_pp_dom"/>
</dbReference>
<dbReference type="EMBL" id="JAQQXT010000004">
    <property type="protein sequence ID" value="MDC8771548.1"/>
    <property type="molecule type" value="Genomic_DNA"/>
</dbReference>
<evidence type="ECO:0000256" key="5">
    <source>
        <dbReference type="ARBA" id="ARBA00022519"/>
    </source>
</evidence>
<keyword evidence="13" id="KW-1185">Reference proteome</keyword>
<evidence type="ECO:0000256" key="6">
    <source>
        <dbReference type="ARBA" id="ARBA00022692"/>
    </source>
</evidence>
<keyword evidence="8" id="KW-1133">Transmembrane helix</keyword>
<comment type="similarity">
    <text evidence="2">Belongs to the GSP L family.</text>
</comment>
<dbReference type="InterPro" id="IPR043129">
    <property type="entry name" value="ATPase_NBD"/>
</dbReference>
<dbReference type="InterPro" id="IPR007812">
    <property type="entry name" value="T2SS_protein-GspL"/>
</dbReference>
<keyword evidence="3" id="KW-0813">Transport</keyword>
<evidence type="ECO:0000256" key="4">
    <source>
        <dbReference type="ARBA" id="ARBA00022475"/>
    </source>
</evidence>
<evidence type="ECO:0000256" key="2">
    <source>
        <dbReference type="ARBA" id="ARBA00005318"/>
    </source>
</evidence>
<dbReference type="Pfam" id="PF12693">
    <property type="entry name" value="GspL_C"/>
    <property type="match status" value="1"/>
</dbReference>
<dbReference type="SUPFAM" id="SSF53067">
    <property type="entry name" value="Actin-like ATPase domain"/>
    <property type="match status" value="1"/>
</dbReference>
<dbReference type="PIRSF" id="PIRSF015761">
    <property type="entry name" value="Protein_L"/>
    <property type="match status" value="1"/>
</dbReference>
<keyword evidence="4" id="KW-1003">Cell membrane</keyword>
<keyword evidence="6" id="KW-0812">Transmembrane</keyword>
<keyword evidence="5" id="KW-0997">Cell inner membrane</keyword>
<evidence type="ECO:0000256" key="1">
    <source>
        <dbReference type="ARBA" id="ARBA00004377"/>
    </source>
</evidence>
<comment type="subcellular location">
    <subcellularLocation>
        <location evidence="1">Cell inner membrane</location>
        <topology evidence="1">Single-pass membrane protein</topology>
    </subcellularLocation>
</comment>
<reference evidence="12 13" key="1">
    <citation type="submission" date="2022-10" db="EMBL/GenBank/DDBJ databases">
        <title>Paucibacter sp. hw1 Genome sequencing.</title>
        <authorList>
            <person name="Park S."/>
        </authorList>
    </citation>
    <scope>NUCLEOTIDE SEQUENCE [LARGE SCALE GENOMIC DNA]</scope>
    <source>
        <strain evidence="13">hw1</strain>
    </source>
</reference>
<evidence type="ECO:0000259" key="11">
    <source>
        <dbReference type="Pfam" id="PF12693"/>
    </source>
</evidence>
<dbReference type="Gene3D" id="3.30.420.380">
    <property type="match status" value="1"/>
</dbReference>
<sequence length="426" mass="46496">MSTTLLLFLPARSRLHAQGRSIQTLEGLGRAVPGRDYDYVLTTDGSSISAQGSRAAAQLPHADVVIAIPAESDLSWQRVTLPRAGRQMRSALAGMLEESLLDDADSLHFAVESEASGGDVAWVAITSRAWLQQHLTALEAAQVFVDRVSPLAWPDAPPRGHFYETGNELTPIALRWSHPEGVTNLPLDGSLSRQLFPASLVQMSQWTAAPEVAAQSERWLGTAVNVITPAERALAVIDSPWNLRQFELAPRTRGIRALRHLLRGLMRRNWRPVRWGLAGLVAVQVLGLNLLAWQQNQQLKAKRATMDSTLTASFPQVRAIRDAPVQMQRETDQLRAMAGRSSDQDLEALLAAAATAWPAERGPVETLSFESGRLTLSSTGWSEAHIQQFRSQLSSEGWQLDAVEGRLTLSRVQGLGGGNALSANKI</sequence>
<dbReference type="RefSeq" id="WP_273599823.1">
    <property type="nucleotide sequence ID" value="NZ_JAQQXT010000004.1"/>
</dbReference>
<proteinExistence type="inferred from homology"/>
<dbReference type="Proteomes" id="UP001221189">
    <property type="component" value="Unassembled WGS sequence"/>
</dbReference>
<feature type="domain" description="GspL cytoplasmic actin-ATPase-like" evidence="10">
    <location>
        <begin position="57"/>
        <end position="150"/>
    </location>
</feature>
<evidence type="ECO:0000256" key="9">
    <source>
        <dbReference type="ARBA" id="ARBA00023136"/>
    </source>
</evidence>
<evidence type="ECO:0000313" key="13">
    <source>
        <dbReference type="Proteomes" id="UP001221189"/>
    </source>
</evidence>
<evidence type="ECO:0000313" key="12">
    <source>
        <dbReference type="EMBL" id="MDC8771548.1"/>
    </source>
</evidence>
<organism evidence="12 13">
    <name type="scientific">Roseateles albus</name>
    <dbReference type="NCBI Taxonomy" id="2987525"/>
    <lineage>
        <taxon>Bacteria</taxon>
        <taxon>Pseudomonadati</taxon>
        <taxon>Pseudomonadota</taxon>
        <taxon>Betaproteobacteria</taxon>
        <taxon>Burkholderiales</taxon>
        <taxon>Sphaerotilaceae</taxon>
        <taxon>Roseateles</taxon>
    </lineage>
</organism>
<keyword evidence="9" id="KW-0472">Membrane</keyword>
<dbReference type="InterPro" id="IPR024230">
    <property type="entry name" value="GspL_cyto_dom"/>
</dbReference>
<feature type="domain" description="GspL periplasmic" evidence="11">
    <location>
        <begin position="268"/>
        <end position="402"/>
    </location>
</feature>
<comment type="caution">
    <text evidence="12">The sequence shown here is derived from an EMBL/GenBank/DDBJ whole genome shotgun (WGS) entry which is preliminary data.</text>
</comment>
<gene>
    <name evidence="12" type="primary">gspL</name>
    <name evidence="12" type="ORF">PRZ03_08175</name>
</gene>
<evidence type="ECO:0000256" key="7">
    <source>
        <dbReference type="ARBA" id="ARBA00022927"/>
    </source>
</evidence>
<evidence type="ECO:0000256" key="3">
    <source>
        <dbReference type="ARBA" id="ARBA00022448"/>
    </source>
</evidence>
<evidence type="ECO:0000256" key="8">
    <source>
        <dbReference type="ARBA" id="ARBA00022989"/>
    </source>
</evidence>
<protein>
    <submittedName>
        <fullName evidence="12">Type II secretion system protein GspL</fullName>
    </submittedName>
</protein>